<keyword evidence="2" id="KW-0808">Transferase</keyword>
<dbReference type="InterPro" id="IPR001173">
    <property type="entry name" value="Glyco_trans_2-like"/>
</dbReference>
<gene>
    <name evidence="2" type="ORF">HMPREF1016_00393</name>
</gene>
<dbReference type="InterPro" id="IPR029044">
    <property type="entry name" value="Nucleotide-diphossugar_trans"/>
</dbReference>
<dbReference type="PANTHER" id="PTHR22916:SF71">
    <property type="entry name" value="GLYCOSYL TRANSFERASE"/>
    <property type="match status" value="1"/>
</dbReference>
<dbReference type="RefSeq" id="WP_004292850.1">
    <property type="nucleotide sequence ID" value="NZ_AKBX01000001.1"/>
</dbReference>
<dbReference type="Proteomes" id="UP000003246">
    <property type="component" value="Unassembled WGS sequence"/>
</dbReference>
<dbReference type="SUPFAM" id="SSF53448">
    <property type="entry name" value="Nucleotide-diphospho-sugar transferases"/>
    <property type="match status" value="1"/>
</dbReference>
<organism evidence="2 3">
    <name type="scientific">Bacteroides eggerthii 1_2_48FAA</name>
    <dbReference type="NCBI Taxonomy" id="665953"/>
    <lineage>
        <taxon>Bacteria</taxon>
        <taxon>Pseudomonadati</taxon>
        <taxon>Bacteroidota</taxon>
        <taxon>Bacteroidia</taxon>
        <taxon>Bacteroidales</taxon>
        <taxon>Bacteroidaceae</taxon>
        <taxon>Bacteroides</taxon>
    </lineage>
</organism>
<proteinExistence type="predicted"/>
<dbReference type="Gene3D" id="3.90.550.10">
    <property type="entry name" value="Spore Coat Polysaccharide Biosynthesis Protein SpsA, Chain A"/>
    <property type="match status" value="1"/>
</dbReference>
<dbReference type="EMBL" id="ACWG01000005">
    <property type="protein sequence ID" value="EFV31385.1"/>
    <property type="molecule type" value="Genomic_DNA"/>
</dbReference>
<dbReference type="AlphaFoldDB" id="E5WUP1"/>
<dbReference type="CDD" id="cd02525">
    <property type="entry name" value="Succinoglycan_BP_ExoA"/>
    <property type="match status" value="1"/>
</dbReference>
<dbReference type="Pfam" id="PF00535">
    <property type="entry name" value="Glycos_transf_2"/>
    <property type="match status" value="1"/>
</dbReference>
<name>E5WUP1_9BACE</name>
<comment type="caution">
    <text evidence="2">The sequence shown here is derived from an EMBL/GenBank/DDBJ whole genome shotgun (WGS) entry which is preliminary data.</text>
</comment>
<dbReference type="HOGENOM" id="CLU_1313354_0_0_10"/>
<protein>
    <submittedName>
        <fullName evidence="2">Glycosyl transferase family 2</fullName>
    </submittedName>
</protein>
<evidence type="ECO:0000313" key="3">
    <source>
        <dbReference type="Proteomes" id="UP000003246"/>
    </source>
</evidence>
<dbReference type="GO" id="GO:0016758">
    <property type="term" value="F:hexosyltransferase activity"/>
    <property type="evidence" value="ECO:0007669"/>
    <property type="project" value="UniProtKB-ARBA"/>
</dbReference>
<evidence type="ECO:0000313" key="2">
    <source>
        <dbReference type="EMBL" id="EFV31385.1"/>
    </source>
</evidence>
<accession>E5WUP1</accession>
<sequence length="209" mass="23653">MEGCKIILSVICPVYNEIKYIDVCIQSILLQDYPQENIEILFVDGMSTDGTRDSINGYARINPFIRLVDNPRRIVPVAMNIGIKVSKGDIIIRLDAHALYPTNYFSTLVRQLMALGIDNVGAACKTDVLNKNQKTLAIKEVLSNRFGVGNSTFRLGVEKVMEVDTVPFGCWRKEVFDKYGYYDERLIRNQDIELNKRIVRGGGAYLSYS</sequence>
<feature type="domain" description="Glycosyltransferase 2-like" evidence="1">
    <location>
        <begin position="9"/>
        <end position="147"/>
    </location>
</feature>
<evidence type="ECO:0000259" key="1">
    <source>
        <dbReference type="Pfam" id="PF00535"/>
    </source>
</evidence>
<dbReference type="PANTHER" id="PTHR22916">
    <property type="entry name" value="GLYCOSYLTRANSFERASE"/>
    <property type="match status" value="1"/>
</dbReference>
<reference evidence="2 3" key="1">
    <citation type="submission" date="2010-10" db="EMBL/GenBank/DDBJ databases">
        <title>The Genome Sequence of Bacteroides eggerthii strain 1_2_48FAA.</title>
        <authorList>
            <consortium name="The Broad Institute Genome Sequencing Platform"/>
            <person name="Ward D."/>
            <person name="Earl A."/>
            <person name="Feldgarden M."/>
            <person name="Young S.K."/>
            <person name="Gargeya S."/>
            <person name="Zeng Q."/>
            <person name="Alvarado L."/>
            <person name="Berlin A."/>
            <person name="Bochicchio J."/>
            <person name="Chapman S.B."/>
            <person name="Chen Z."/>
            <person name="Freedman E."/>
            <person name="Gellesch M."/>
            <person name="Goldberg J."/>
            <person name="Griggs A."/>
            <person name="Gujja S."/>
            <person name="Heilman E."/>
            <person name="Heiman D."/>
            <person name="Howarth C."/>
            <person name="Mehta T."/>
            <person name="Neiman D."/>
            <person name="Pearson M."/>
            <person name="Roberts A."/>
            <person name="Saif S."/>
            <person name="Shea T."/>
            <person name="Shenoy N."/>
            <person name="Sisk P."/>
            <person name="Stolte C."/>
            <person name="Sykes S."/>
            <person name="White J."/>
            <person name="Yandava C."/>
            <person name="Allen-Vercoe E."/>
            <person name="Ambrose C."/>
            <person name="Strauss J."/>
            <person name="Daigneault M."/>
            <person name="Haas B."/>
            <person name="Nusbaum C."/>
            <person name="Birren B."/>
        </authorList>
    </citation>
    <scope>NUCLEOTIDE SEQUENCE [LARGE SCALE GENOMIC DNA]</scope>
    <source>
        <strain evidence="2 3">1_2_48FAA</strain>
    </source>
</reference>